<evidence type="ECO:0000256" key="2">
    <source>
        <dbReference type="ARBA" id="ARBA00023002"/>
    </source>
</evidence>
<dbReference type="PANTHER" id="PTHR43976:SF16">
    <property type="entry name" value="SHORT-CHAIN DEHYDROGENASE_REDUCTASE FAMILY PROTEIN"/>
    <property type="match status" value="1"/>
</dbReference>
<dbReference type="InterPro" id="IPR002347">
    <property type="entry name" value="SDR_fam"/>
</dbReference>
<dbReference type="GeneID" id="300414018"/>
<organism evidence="3 4">
    <name type="scientific">Yersinia mollaretii (strain ATCC 43969 / DSM 18520 / CIP 103324 / CNY 7263 / WAIP 204)</name>
    <dbReference type="NCBI Taxonomy" id="349967"/>
    <lineage>
        <taxon>Bacteria</taxon>
        <taxon>Pseudomonadati</taxon>
        <taxon>Pseudomonadota</taxon>
        <taxon>Gammaproteobacteria</taxon>
        <taxon>Enterobacterales</taxon>
        <taxon>Yersiniaceae</taxon>
        <taxon>Yersinia</taxon>
    </lineage>
</organism>
<accession>A0ABM9Y538</accession>
<keyword evidence="4" id="KW-1185">Reference proteome</keyword>
<comment type="caution">
    <text evidence="3">The sequence shown here is derived from an EMBL/GenBank/DDBJ whole genome shotgun (WGS) entry which is preliminary data.</text>
</comment>
<protein>
    <submittedName>
        <fullName evidence="3">Dehydrogenase with different specificities (Related to short-chain alcohol Dehydrogenase)</fullName>
    </submittedName>
</protein>
<comment type="similarity">
    <text evidence="1">Belongs to the short-chain dehydrogenases/reductases (SDR) family.</text>
</comment>
<reference evidence="3" key="1">
    <citation type="submission" date="2008-12" db="EMBL/GenBank/DDBJ databases">
        <title>Annotation of the Yersinia mollaretii ATCC 43969 genome.</title>
        <authorList>
            <person name="Read T.D."/>
            <person name="Akmal A."/>
            <person name="Bishop-Lilly K."/>
            <person name="Chen P.E."/>
            <person name="Cook C."/>
            <person name="Kiley M.P."/>
            <person name="Lentz S."/>
            <person name="Mateczun A."/>
            <person name="Nagarajan N."/>
            <person name="Nolan N."/>
            <person name="Osborne B.I."/>
            <person name="Pop M."/>
            <person name="Sozhamannan S."/>
            <person name="Stewart A.C."/>
            <person name="Sulakvelidze A."/>
            <person name="Thomason B."/>
            <person name="Willner K."/>
            <person name="Zwick M.E."/>
        </authorList>
    </citation>
    <scope>NUCLEOTIDE SEQUENCE [LARGE SCALE GENOMIC DNA]</scope>
    <source>
        <strain evidence="3">ATCC 43969</strain>
    </source>
</reference>
<dbReference type="PANTHER" id="PTHR43976">
    <property type="entry name" value="SHORT CHAIN DEHYDROGENASE"/>
    <property type="match status" value="1"/>
</dbReference>
<evidence type="ECO:0000313" key="3">
    <source>
        <dbReference type="EMBL" id="EEQ08869.1"/>
    </source>
</evidence>
<keyword evidence="2" id="KW-0560">Oxidoreductase</keyword>
<dbReference type="SUPFAM" id="SSF51735">
    <property type="entry name" value="NAD(P)-binding Rossmann-fold domains"/>
    <property type="match status" value="1"/>
</dbReference>
<dbReference type="RefSeq" id="WP_004877585.1">
    <property type="nucleotide sequence ID" value="NZ_AALD02000062.1"/>
</dbReference>
<name>A0ABM9Y538_YERMW</name>
<sequence>MVRSFPAVGWYNASKFAVEGLSEALSLEVAPLGIRVILLEPSVFATDWAGNSAAEVIPRKIIADYEPTAGVQRKAFRERCRQRTGCSGPWVREDVADREAISRGADHPEQ</sequence>
<proteinExistence type="inferred from homology"/>
<dbReference type="Proteomes" id="UP000003027">
    <property type="component" value="Unassembled WGS sequence"/>
</dbReference>
<dbReference type="InterPro" id="IPR036291">
    <property type="entry name" value="NAD(P)-bd_dom_sf"/>
</dbReference>
<evidence type="ECO:0000256" key="1">
    <source>
        <dbReference type="ARBA" id="ARBA00006484"/>
    </source>
</evidence>
<dbReference type="Pfam" id="PF00106">
    <property type="entry name" value="adh_short"/>
    <property type="match status" value="1"/>
</dbReference>
<dbReference type="Gene3D" id="3.40.50.720">
    <property type="entry name" value="NAD(P)-binding Rossmann-like Domain"/>
    <property type="match status" value="1"/>
</dbReference>
<evidence type="ECO:0000313" key="4">
    <source>
        <dbReference type="Proteomes" id="UP000003027"/>
    </source>
</evidence>
<gene>
    <name evidence="3" type="ORF">ymoll0001_1180</name>
</gene>
<dbReference type="InterPro" id="IPR051911">
    <property type="entry name" value="SDR_oxidoreductase"/>
</dbReference>
<dbReference type="EMBL" id="AALD02000062">
    <property type="protein sequence ID" value="EEQ08869.1"/>
    <property type="molecule type" value="Genomic_DNA"/>
</dbReference>